<dbReference type="PANTHER" id="PTHR10277">
    <property type="entry name" value="HOMOCITRATE SYNTHASE-RELATED"/>
    <property type="match status" value="1"/>
</dbReference>
<evidence type="ECO:0000256" key="5">
    <source>
        <dbReference type="ARBA" id="ARBA00023304"/>
    </source>
</evidence>
<dbReference type="PANTHER" id="PTHR10277:SF9">
    <property type="entry name" value="2-ISOPROPYLMALATE SYNTHASE 1, CHLOROPLASTIC-RELATED"/>
    <property type="match status" value="1"/>
</dbReference>
<dbReference type="InterPro" id="IPR013785">
    <property type="entry name" value="Aldolase_TIM"/>
</dbReference>
<keyword evidence="5" id="KW-0100">Branched-chain amino acid biosynthesis</keyword>
<keyword evidence="2" id="KW-0028">Amino-acid biosynthesis</keyword>
<organism evidence="7 8">
    <name type="scientific">Xiamenia xianingshaonis</name>
    <dbReference type="NCBI Taxonomy" id="2682776"/>
    <lineage>
        <taxon>Bacteria</taxon>
        <taxon>Bacillati</taxon>
        <taxon>Actinomycetota</taxon>
        <taxon>Coriobacteriia</taxon>
        <taxon>Eggerthellales</taxon>
        <taxon>Eggerthellaceae</taxon>
        <taxon>Xiamenia</taxon>
    </lineage>
</organism>
<gene>
    <name evidence="7" type="ORF">GMI68_08440</name>
</gene>
<keyword evidence="3" id="KW-0808">Transferase</keyword>
<evidence type="ECO:0000256" key="3">
    <source>
        <dbReference type="ARBA" id="ARBA00022679"/>
    </source>
</evidence>
<dbReference type="InterPro" id="IPR036230">
    <property type="entry name" value="LeuA_allosteric_dom_sf"/>
</dbReference>
<evidence type="ECO:0000256" key="2">
    <source>
        <dbReference type="ARBA" id="ARBA00022605"/>
    </source>
</evidence>
<sequence>MKEIRISDETMKRAAAGLELPLSFKEKLELAKLLDNLGVSVISIEGIEKPKVDALRIKSIASLVKESVVAVPVKIDGSDIDAVWSALHIAHAPRLQVSVATSPARMEYVHHLKAPDVLASVADVVQKCAAHTSDVEFIAEDATRTDQEYLSEIITAAIDAGATTITICDDAGSMLPEEFTQFVANLAERIPQLGSVSLGVACSNELYMAVSTTVAAIINGVDEVKVTSYPLGITPLPKLAKTLVSKVSAYGISTRINASVLGRIMAQIDRICDQGASKSSPYAIAAGESLGDDISLTAADTLETIAESVAKLGYDLTDEDVALVYEAFLRIASRKETISGKELDAIVATAAMQVPPTYKLERYIINSGNTIKATACLRIAIGDTVVEKVGMGEGPIDAAFAAIDEVVGKTYELDDWQMQAITEGQEAMGEAVIKLMSDGKIYSGRGISTDIIGSSIRAYLNALNKVVFEEEN</sequence>
<protein>
    <recommendedName>
        <fullName evidence="1">2-isopropylmalate synthase</fullName>
    </recommendedName>
</protein>
<dbReference type="Proteomes" id="UP000636394">
    <property type="component" value="Unassembled WGS sequence"/>
</dbReference>
<dbReference type="InterPro" id="IPR050073">
    <property type="entry name" value="2-IPM_HCS-like"/>
</dbReference>
<name>A0ABX0IJN9_9ACTN</name>
<dbReference type="InterPro" id="IPR000891">
    <property type="entry name" value="PYR_CT"/>
</dbReference>
<evidence type="ECO:0000313" key="7">
    <source>
        <dbReference type="EMBL" id="NHM14783.1"/>
    </source>
</evidence>
<dbReference type="SMART" id="SM00917">
    <property type="entry name" value="LeuA_dimer"/>
    <property type="match status" value="1"/>
</dbReference>
<evidence type="ECO:0000256" key="4">
    <source>
        <dbReference type="ARBA" id="ARBA00023211"/>
    </source>
</evidence>
<dbReference type="SUPFAM" id="SSF110921">
    <property type="entry name" value="2-isopropylmalate synthase LeuA, allosteric (dimerisation) domain"/>
    <property type="match status" value="1"/>
</dbReference>
<dbReference type="InterPro" id="IPR013709">
    <property type="entry name" value="2-isopropylmalate_synth_dimer"/>
</dbReference>
<evidence type="ECO:0000256" key="1">
    <source>
        <dbReference type="ARBA" id="ARBA00018198"/>
    </source>
</evidence>
<reference evidence="7 8" key="1">
    <citation type="submission" date="2019-11" db="EMBL/GenBank/DDBJ databases">
        <title>Eggerthellaceae novel genus isolated from the rectal contents of marmort.</title>
        <authorList>
            <person name="Zhang G."/>
        </authorList>
    </citation>
    <scope>NUCLEOTIDE SEQUENCE [LARGE SCALE GENOMIC DNA]</scope>
    <source>
        <strain evidence="8">zg-886</strain>
    </source>
</reference>
<dbReference type="RefSeq" id="WP_165059384.1">
    <property type="nucleotide sequence ID" value="NZ_WPCR01000011.1"/>
</dbReference>
<proteinExistence type="predicted"/>
<dbReference type="Gene3D" id="3.30.160.270">
    <property type="match status" value="1"/>
</dbReference>
<dbReference type="Gene3D" id="3.20.20.70">
    <property type="entry name" value="Aldolase class I"/>
    <property type="match status" value="1"/>
</dbReference>
<dbReference type="PROSITE" id="PS50991">
    <property type="entry name" value="PYR_CT"/>
    <property type="match status" value="1"/>
</dbReference>
<accession>A0ABX0IJN9</accession>
<evidence type="ECO:0000259" key="6">
    <source>
        <dbReference type="PROSITE" id="PS50991"/>
    </source>
</evidence>
<dbReference type="SUPFAM" id="SSF51569">
    <property type="entry name" value="Aldolase"/>
    <property type="match status" value="1"/>
</dbReference>
<keyword evidence="4" id="KW-0464">Manganese</keyword>
<feature type="domain" description="Pyruvate carboxyltransferase" evidence="6">
    <location>
        <begin position="4"/>
        <end position="262"/>
    </location>
</feature>
<keyword evidence="8" id="KW-1185">Reference proteome</keyword>
<dbReference type="EMBL" id="WPCR01000011">
    <property type="protein sequence ID" value="NHM14783.1"/>
    <property type="molecule type" value="Genomic_DNA"/>
</dbReference>
<comment type="caution">
    <text evidence="7">The sequence shown here is derived from an EMBL/GenBank/DDBJ whole genome shotgun (WGS) entry which is preliminary data.</text>
</comment>
<evidence type="ECO:0000313" key="8">
    <source>
        <dbReference type="Proteomes" id="UP000636394"/>
    </source>
</evidence>
<dbReference type="Pfam" id="PF00682">
    <property type="entry name" value="HMGL-like"/>
    <property type="match status" value="1"/>
</dbReference>
<dbReference type="Pfam" id="PF08502">
    <property type="entry name" value="LeuA_dimer"/>
    <property type="match status" value="1"/>
</dbReference>